<reference evidence="13" key="2">
    <citation type="submission" date="2012-11" db="EMBL/GenBank/DDBJ databases">
        <authorList>
            <person name="Kuo A."/>
            <person name="Curtis B.A."/>
            <person name="Tanifuji G."/>
            <person name="Burki F."/>
            <person name="Gruber A."/>
            <person name="Irimia M."/>
            <person name="Maruyama S."/>
            <person name="Arias M.C."/>
            <person name="Ball S.G."/>
            <person name="Gile G.H."/>
            <person name="Hirakawa Y."/>
            <person name="Hopkins J.F."/>
            <person name="Rensing S.A."/>
            <person name="Schmutz J."/>
            <person name="Symeonidi A."/>
            <person name="Elias M."/>
            <person name="Eveleigh R.J."/>
            <person name="Herman E.K."/>
            <person name="Klute M.J."/>
            <person name="Nakayama T."/>
            <person name="Obornik M."/>
            <person name="Reyes-Prieto A."/>
            <person name="Armbrust E.V."/>
            <person name="Aves S.J."/>
            <person name="Beiko R.G."/>
            <person name="Coutinho P."/>
            <person name="Dacks J.B."/>
            <person name="Durnford D.G."/>
            <person name="Fast N.M."/>
            <person name="Green B.R."/>
            <person name="Grisdale C."/>
            <person name="Hempe F."/>
            <person name="Henrissat B."/>
            <person name="Hoppner M.P."/>
            <person name="Ishida K.-I."/>
            <person name="Kim E."/>
            <person name="Koreny L."/>
            <person name="Kroth P.G."/>
            <person name="Liu Y."/>
            <person name="Malik S.-B."/>
            <person name="Maier U.G."/>
            <person name="McRose D."/>
            <person name="Mock T."/>
            <person name="Neilson J.A."/>
            <person name="Onodera N.T."/>
            <person name="Poole A.M."/>
            <person name="Pritham E.J."/>
            <person name="Richards T.A."/>
            <person name="Rocap G."/>
            <person name="Roy S.W."/>
            <person name="Sarai C."/>
            <person name="Schaack S."/>
            <person name="Shirato S."/>
            <person name="Slamovits C.H."/>
            <person name="Spencer D.F."/>
            <person name="Suzuki S."/>
            <person name="Worden A.Z."/>
            <person name="Zauner S."/>
            <person name="Barry K."/>
            <person name="Bell C."/>
            <person name="Bharti A.K."/>
            <person name="Crow J.A."/>
            <person name="Grimwood J."/>
            <person name="Kramer R."/>
            <person name="Lindquist E."/>
            <person name="Lucas S."/>
            <person name="Salamov A."/>
            <person name="McFadden G.I."/>
            <person name="Lane C.E."/>
            <person name="Keeling P.J."/>
            <person name="Gray M.W."/>
            <person name="Grigoriev I.V."/>
            <person name="Archibald J.M."/>
        </authorList>
    </citation>
    <scope>NUCLEOTIDE SEQUENCE</scope>
    <source>
        <strain evidence="13">CCMP2712</strain>
    </source>
</reference>
<keyword evidence="2" id="KW-0444">Lipid biosynthesis</keyword>
<sequence length="163" mass="17725">MICVSQCPDVNSRHFSSNPQSIKRYYTIPNFICVSRIAATPLICHLMLSGQDEMAFYGLAVAAISDGLDGFIARNFDQKSVLGSHLDPLSDKVLVNSLMIACAMKGTLPVWLVSTVFFRDFLLVAGSFAVAIKGASKAHQPLTKFVLDSDKPLEIKVAPFSPT</sequence>
<keyword evidence="6" id="KW-0443">Lipid metabolism</keyword>
<dbReference type="KEGG" id="gtt:GUITHDRAFT_99205"/>
<protein>
    <submittedName>
        <fullName evidence="11 12">Uncharacterized protein</fullName>
    </submittedName>
</protein>
<comment type="subcellular location">
    <subcellularLocation>
        <location evidence="1">Membrane</location>
        <topology evidence="1">Multi-pass membrane protein</topology>
    </subcellularLocation>
</comment>
<name>L1K3P3_GUITC</name>
<dbReference type="InterPro" id="IPR000462">
    <property type="entry name" value="CDP-OH_P_trans"/>
</dbReference>
<evidence type="ECO:0000313" key="12">
    <source>
        <dbReference type="EnsemblProtists" id="EKX55426"/>
    </source>
</evidence>
<dbReference type="GO" id="GO:0043337">
    <property type="term" value="F:cardiolipin synthase (CMP-forming)"/>
    <property type="evidence" value="ECO:0007669"/>
    <property type="project" value="TreeGrafter"/>
</dbReference>
<dbReference type="InterPro" id="IPR043130">
    <property type="entry name" value="CDP-OH_PTrfase_TM_dom"/>
</dbReference>
<evidence type="ECO:0000256" key="9">
    <source>
        <dbReference type="ARBA" id="ARBA00023264"/>
    </source>
</evidence>
<evidence type="ECO:0000256" key="3">
    <source>
        <dbReference type="ARBA" id="ARBA00022679"/>
    </source>
</evidence>
<dbReference type="PANTHER" id="PTHR14269:SF60">
    <property type="entry name" value="CARDIOLIPIN SYNTHASE (CMP-FORMING)"/>
    <property type="match status" value="1"/>
</dbReference>
<dbReference type="InterPro" id="IPR050324">
    <property type="entry name" value="CDP-alcohol_PTase-I"/>
</dbReference>
<dbReference type="STRING" id="905079.L1K3P3"/>
<keyword evidence="3 10" id="KW-0808">Transferase</keyword>
<dbReference type="GO" id="GO:0032049">
    <property type="term" value="P:cardiolipin biosynthetic process"/>
    <property type="evidence" value="ECO:0007669"/>
    <property type="project" value="TreeGrafter"/>
</dbReference>
<keyword evidence="9" id="KW-1208">Phospholipid metabolism</keyword>
<dbReference type="eggNOG" id="KOG1617">
    <property type="taxonomic scope" value="Eukaryota"/>
</dbReference>
<dbReference type="GO" id="GO:0005739">
    <property type="term" value="C:mitochondrion"/>
    <property type="evidence" value="ECO:0007669"/>
    <property type="project" value="TreeGrafter"/>
</dbReference>
<dbReference type="InterPro" id="IPR048254">
    <property type="entry name" value="CDP_ALCOHOL_P_TRANSF_CS"/>
</dbReference>
<evidence type="ECO:0000256" key="1">
    <source>
        <dbReference type="ARBA" id="ARBA00004141"/>
    </source>
</evidence>
<evidence type="ECO:0000313" key="11">
    <source>
        <dbReference type="EMBL" id="EKX55426.1"/>
    </source>
</evidence>
<accession>L1K3P3</accession>
<reference evidence="12" key="3">
    <citation type="submission" date="2016-03" db="UniProtKB">
        <authorList>
            <consortium name="EnsemblProtists"/>
        </authorList>
    </citation>
    <scope>IDENTIFICATION</scope>
</reference>
<keyword evidence="8" id="KW-0594">Phospholipid biosynthesis</keyword>
<evidence type="ECO:0000256" key="8">
    <source>
        <dbReference type="ARBA" id="ARBA00023209"/>
    </source>
</evidence>
<dbReference type="EMBL" id="JH992965">
    <property type="protein sequence ID" value="EKX55426.1"/>
    <property type="molecule type" value="Genomic_DNA"/>
</dbReference>
<dbReference type="Gene3D" id="1.20.120.1760">
    <property type="match status" value="1"/>
</dbReference>
<dbReference type="EnsemblProtists" id="EKX55426">
    <property type="protein sequence ID" value="EKX55426"/>
    <property type="gene ID" value="GUITHDRAFT_99205"/>
</dbReference>
<proteinExistence type="inferred from homology"/>
<evidence type="ECO:0000256" key="5">
    <source>
        <dbReference type="ARBA" id="ARBA00022989"/>
    </source>
</evidence>
<dbReference type="Pfam" id="PF01066">
    <property type="entry name" value="CDP-OH_P_transf"/>
    <property type="match status" value="1"/>
</dbReference>
<keyword evidence="7" id="KW-0472">Membrane</keyword>
<dbReference type="Proteomes" id="UP000011087">
    <property type="component" value="Unassembled WGS sequence"/>
</dbReference>
<evidence type="ECO:0000256" key="6">
    <source>
        <dbReference type="ARBA" id="ARBA00023098"/>
    </source>
</evidence>
<keyword evidence="4" id="KW-0812">Transmembrane</keyword>
<reference evidence="11 13" key="1">
    <citation type="journal article" date="2012" name="Nature">
        <title>Algal genomes reveal evolutionary mosaicism and the fate of nucleomorphs.</title>
        <authorList>
            <consortium name="DOE Joint Genome Institute"/>
            <person name="Curtis B.A."/>
            <person name="Tanifuji G."/>
            <person name="Burki F."/>
            <person name="Gruber A."/>
            <person name="Irimia M."/>
            <person name="Maruyama S."/>
            <person name="Arias M.C."/>
            <person name="Ball S.G."/>
            <person name="Gile G.H."/>
            <person name="Hirakawa Y."/>
            <person name="Hopkins J.F."/>
            <person name="Kuo A."/>
            <person name="Rensing S.A."/>
            <person name="Schmutz J."/>
            <person name="Symeonidi A."/>
            <person name="Elias M."/>
            <person name="Eveleigh R.J."/>
            <person name="Herman E.K."/>
            <person name="Klute M.J."/>
            <person name="Nakayama T."/>
            <person name="Obornik M."/>
            <person name="Reyes-Prieto A."/>
            <person name="Armbrust E.V."/>
            <person name="Aves S.J."/>
            <person name="Beiko R.G."/>
            <person name="Coutinho P."/>
            <person name="Dacks J.B."/>
            <person name="Durnford D.G."/>
            <person name="Fast N.M."/>
            <person name="Green B.R."/>
            <person name="Grisdale C.J."/>
            <person name="Hempel F."/>
            <person name="Henrissat B."/>
            <person name="Hoppner M.P."/>
            <person name="Ishida K."/>
            <person name="Kim E."/>
            <person name="Koreny L."/>
            <person name="Kroth P.G."/>
            <person name="Liu Y."/>
            <person name="Malik S.B."/>
            <person name="Maier U.G."/>
            <person name="McRose D."/>
            <person name="Mock T."/>
            <person name="Neilson J.A."/>
            <person name="Onodera N.T."/>
            <person name="Poole A.M."/>
            <person name="Pritham E.J."/>
            <person name="Richards T.A."/>
            <person name="Rocap G."/>
            <person name="Roy S.W."/>
            <person name="Sarai C."/>
            <person name="Schaack S."/>
            <person name="Shirato S."/>
            <person name="Slamovits C.H."/>
            <person name="Spencer D.F."/>
            <person name="Suzuki S."/>
            <person name="Worden A.Z."/>
            <person name="Zauner S."/>
            <person name="Barry K."/>
            <person name="Bell C."/>
            <person name="Bharti A.K."/>
            <person name="Crow J.A."/>
            <person name="Grimwood J."/>
            <person name="Kramer R."/>
            <person name="Lindquist E."/>
            <person name="Lucas S."/>
            <person name="Salamov A."/>
            <person name="McFadden G.I."/>
            <person name="Lane C.E."/>
            <person name="Keeling P.J."/>
            <person name="Gray M.W."/>
            <person name="Grigoriev I.V."/>
            <person name="Archibald J.M."/>
        </authorList>
    </citation>
    <scope>NUCLEOTIDE SEQUENCE</scope>
    <source>
        <strain evidence="11 13">CCMP2712</strain>
    </source>
</reference>
<dbReference type="RefSeq" id="XP_005842406.1">
    <property type="nucleotide sequence ID" value="XM_005842349.1"/>
</dbReference>
<evidence type="ECO:0000256" key="7">
    <source>
        <dbReference type="ARBA" id="ARBA00023136"/>
    </source>
</evidence>
<dbReference type="OrthoDB" id="10020554at2759"/>
<dbReference type="HOGENOM" id="CLU_1630162_0_0_1"/>
<evidence type="ECO:0000313" key="13">
    <source>
        <dbReference type="Proteomes" id="UP000011087"/>
    </source>
</evidence>
<gene>
    <name evidence="11" type="ORF">GUITHDRAFT_99205</name>
</gene>
<comment type="similarity">
    <text evidence="10">Belongs to the CDP-alcohol phosphatidyltransferase class-I family.</text>
</comment>
<dbReference type="PANTHER" id="PTHR14269">
    <property type="entry name" value="CDP-DIACYLGLYCEROL--GLYCEROL-3-PHOSPHATE 3-PHOSPHATIDYLTRANSFERASE-RELATED"/>
    <property type="match status" value="1"/>
</dbReference>
<evidence type="ECO:0000256" key="4">
    <source>
        <dbReference type="ARBA" id="ARBA00022692"/>
    </source>
</evidence>
<evidence type="ECO:0000256" key="10">
    <source>
        <dbReference type="RuleBase" id="RU003750"/>
    </source>
</evidence>
<dbReference type="GO" id="GO:0016020">
    <property type="term" value="C:membrane"/>
    <property type="evidence" value="ECO:0007669"/>
    <property type="project" value="UniProtKB-SubCell"/>
</dbReference>
<dbReference type="GeneID" id="17312043"/>
<dbReference type="AlphaFoldDB" id="L1K3P3"/>
<dbReference type="PaxDb" id="55529-EKX55426"/>
<dbReference type="PROSITE" id="PS00379">
    <property type="entry name" value="CDP_ALCOHOL_P_TRANSF"/>
    <property type="match status" value="1"/>
</dbReference>
<organism evidence="11">
    <name type="scientific">Guillardia theta (strain CCMP2712)</name>
    <name type="common">Cryptophyte</name>
    <dbReference type="NCBI Taxonomy" id="905079"/>
    <lineage>
        <taxon>Eukaryota</taxon>
        <taxon>Cryptophyceae</taxon>
        <taxon>Pyrenomonadales</taxon>
        <taxon>Geminigeraceae</taxon>
        <taxon>Guillardia</taxon>
    </lineage>
</organism>
<keyword evidence="5" id="KW-1133">Transmembrane helix</keyword>
<evidence type="ECO:0000256" key="2">
    <source>
        <dbReference type="ARBA" id="ARBA00022516"/>
    </source>
</evidence>
<keyword evidence="13" id="KW-1185">Reference proteome</keyword>